<comment type="caution">
    <text evidence="14">The sequence shown here is derived from an EMBL/GenBank/DDBJ whole genome shotgun (WGS) entry which is preliminary data.</text>
</comment>
<dbReference type="PANTHER" id="PTHR19288:SF44">
    <property type="entry name" value="PHOSPHOLYSINE PHOSPHOHISTIDINE INORGANIC PYROPHOSPHATE PHOSPHATASE"/>
    <property type="match status" value="1"/>
</dbReference>
<dbReference type="NCBIfam" id="TIGR01549">
    <property type="entry name" value="HAD-SF-IA-v1"/>
    <property type="match status" value="1"/>
</dbReference>
<evidence type="ECO:0000256" key="2">
    <source>
        <dbReference type="ARBA" id="ARBA00004123"/>
    </source>
</evidence>
<evidence type="ECO:0000256" key="1">
    <source>
        <dbReference type="ARBA" id="ARBA00001946"/>
    </source>
</evidence>
<gene>
    <name evidence="14" type="ORF">SNE40_007603</name>
</gene>
<dbReference type="GO" id="GO:0005634">
    <property type="term" value="C:nucleus"/>
    <property type="evidence" value="ECO:0007669"/>
    <property type="project" value="UniProtKB-SubCell"/>
</dbReference>
<dbReference type="NCBIfam" id="TIGR01458">
    <property type="entry name" value="HAD-SF-IIA-hyp3"/>
    <property type="match status" value="1"/>
</dbReference>
<evidence type="ECO:0000256" key="10">
    <source>
        <dbReference type="ARBA" id="ARBA00023242"/>
    </source>
</evidence>
<comment type="function">
    <text evidence="11">Phosphatase that hydrolyzes imidodiphosphate, 3-phosphohistidine and 6-phospholysine. Has broad substrate specificity and can also hydrolyze inorganic diphosphate, but with lower efficiency.</text>
</comment>
<evidence type="ECO:0000256" key="7">
    <source>
        <dbReference type="ARBA" id="ARBA00022723"/>
    </source>
</evidence>
<dbReference type="FunFam" id="3.40.50.1000:FF:000051">
    <property type="entry name" value="Phospholysine phosphohistidine inorganic pyrophosphate phosphatase"/>
    <property type="match status" value="1"/>
</dbReference>
<dbReference type="GO" id="GO:0004427">
    <property type="term" value="F:inorganic diphosphate phosphatase activity"/>
    <property type="evidence" value="ECO:0007669"/>
    <property type="project" value="UniProtKB-EC"/>
</dbReference>
<name>A0AAN8JY89_PATCE</name>
<keyword evidence="6" id="KW-0963">Cytoplasm</keyword>
<evidence type="ECO:0000313" key="15">
    <source>
        <dbReference type="Proteomes" id="UP001347796"/>
    </source>
</evidence>
<protein>
    <recommendedName>
        <fullName evidence="12">Phospholysine phosphohistidine inorganic pyrophosphate phosphatase</fullName>
        <ecNumber evidence="5">3.6.1.1</ecNumber>
    </recommendedName>
</protein>
<evidence type="ECO:0000256" key="4">
    <source>
        <dbReference type="ARBA" id="ARBA00007958"/>
    </source>
</evidence>
<dbReference type="GO" id="GO:0016791">
    <property type="term" value="F:phosphatase activity"/>
    <property type="evidence" value="ECO:0007669"/>
    <property type="project" value="InterPro"/>
</dbReference>
<evidence type="ECO:0000256" key="6">
    <source>
        <dbReference type="ARBA" id="ARBA00022490"/>
    </source>
</evidence>
<comment type="similarity">
    <text evidence="4">Belongs to the HAD-like hydrolase superfamily.</text>
</comment>
<dbReference type="GO" id="GO:0005829">
    <property type="term" value="C:cytosol"/>
    <property type="evidence" value="ECO:0007669"/>
    <property type="project" value="TreeGrafter"/>
</dbReference>
<evidence type="ECO:0000256" key="13">
    <source>
        <dbReference type="ARBA" id="ARBA00047820"/>
    </source>
</evidence>
<comment type="catalytic activity">
    <reaction evidence="13">
        <text>diphosphate + H2O = 2 phosphate + H(+)</text>
        <dbReference type="Rhea" id="RHEA:24576"/>
        <dbReference type="ChEBI" id="CHEBI:15377"/>
        <dbReference type="ChEBI" id="CHEBI:15378"/>
        <dbReference type="ChEBI" id="CHEBI:33019"/>
        <dbReference type="ChEBI" id="CHEBI:43474"/>
        <dbReference type="EC" id="3.6.1.1"/>
    </reaction>
</comment>
<dbReference type="InterPro" id="IPR023214">
    <property type="entry name" value="HAD_sf"/>
</dbReference>
<keyword evidence="9" id="KW-0460">Magnesium</keyword>
<evidence type="ECO:0000256" key="12">
    <source>
        <dbReference type="ARBA" id="ARBA00039357"/>
    </source>
</evidence>
<keyword evidence="10" id="KW-0539">Nucleus</keyword>
<dbReference type="GO" id="GO:0046872">
    <property type="term" value="F:metal ion binding"/>
    <property type="evidence" value="ECO:0007669"/>
    <property type="project" value="UniProtKB-KW"/>
</dbReference>
<evidence type="ECO:0000256" key="9">
    <source>
        <dbReference type="ARBA" id="ARBA00022842"/>
    </source>
</evidence>
<reference evidence="14 15" key="1">
    <citation type="submission" date="2024-01" db="EMBL/GenBank/DDBJ databases">
        <title>The genome of the rayed Mediterranean limpet Patella caerulea (Linnaeus, 1758).</title>
        <authorList>
            <person name="Anh-Thu Weber A."/>
            <person name="Halstead-Nussloch G."/>
        </authorList>
    </citation>
    <scope>NUCLEOTIDE SEQUENCE [LARGE SCALE GENOMIC DNA]</scope>
    <source>
        <strain evidence="14">AATW-2023a</strain>
        <tissue evidence="14">Whole specimen</tissue>
    </source>
</reference>
<dbReference type="EC" id="3.6.1.1" evidence="5"/>
<evidence type="ECO:0000256" key="8">
    <source>
        <dbReference type="ARBA" id="ARBA00022801"/>
    </source>
</evidence>
<evidence type="ECO:0000256" key="11">
    <source>
        <dbReference type="ARBA" id="ARBA00037258"/>
    </source>
</evidence>
<sequence>MTLWTQKPINGVLLDITGVLYESGNGGGNAINGSISAVLELNKLGIPVRFCTNETQCTRRKLVKKLHELGFSMEESHVFPPIPAMCKILKKRGLRPHTLVSSAAMEDFSEIDCSNPNCVVVGDATTELSYDNLNRAFQMLIAMENPILFSLGKGKYYKDAGELCLDVGCYMKALEYACDIEAEVVGKPSSNFFNAALEDMGVDASETVMIGDDVVNDVGGAQTCGMRGVLVRTGKFRPQDEQHSQVTPDGIVDNLAQAVKLIIESKN</sequence>
<dbReference type="InterPro" id="IPR036412">
    <property type="entry name" value="HAD-like_sf"/>
</dbReference>
<dbReference type="PANTHER" id="PTHR19288">
    <property type="entry name" value="4-NITROPHENYLPHOSPHATASE-RELATED"/>
    <property type="match status" value="1"/>
</dbReference>
<dbReference type="Gene3D" id="3.40.50.1000">
    <property type="entry name" value="HAD superfamily/HAD-like"/>
    <property type="match status" value="2"/>
</dbReference>
<dbReference type="CDD" id="cd07509">
    <property type="entry name" value="HAD_PPase"/>
    <property type="match status" value="1"/>
</dbReference>
<dbReference type="InterPro" id="IPR006439">
    <property type="entry name" value="HAD-SF_hydro_IA"/>
</dbReference>
<dbReference type="Pfam" id="PF13242">
    <property type="entry name" value="Hydrolase_like"/>
    <property type="match status" value="1"/>
</dbReference>
<dbReference type="AlphaFoldDB" id="A0AAN8JY89"/>
<comment type="subcellular location">
    <subcellularLocation>
        <location evidence="3">Cytoplasm</location>
    </subcellularLocation>
    <subcellularLocation>
        <location evidence="2">Nucleus</location>
    </subcellularLocation>
</comment>
<evidence type="ECO:0000256" key="5">
    <source>
        <dbReference type="ARBA" id="ARBA00012146"/>
    </source>
</evidence>
<evidence type="ECO:0000256" key="3">
    <source>
        <dbReference type="ARBA" id="ARBA00004496"/>
    </source>
</evidence>
<comment type="cofactor">
    <cofactor evidence="1">
        <name>Mg(2+)</name>
        <dbReference type="ChEBI" id="CHEBI:18420"/>
    </cofactor>
</comment>
<keyword evidence="8" id="KW-0378">Hydrolase</keyword>
<dbReference type="SUPFAM" id="SSF56784">
    <property type="entry name" value="HAD-like"/>
    <property type="match status" value="1"/>
</dbReference>
<organism evidence="14 15">
    <name type="scientific">Patella caerulea</name>
    <name type="common">Rayed Mediterranean limpet</name>
    <dbReference type="NCBI Taxonomy" id="87958"/>
    <lineage>
        <taxon>Eukaryota</taxon>
        <taxon>Metazoa</taxon>
        <taxon>Spiralia</taxon>
        <taxon>Lophotrochozoa</taxon>
        <taxon>Mollusca</taxon>
        <taxon>Gastropoda</taxon>
        <taxon>Patellogastropoda</taxon>
        <taxon>Patelloidea</taxon>
        <taxon>Patellidae</taxon>
        <taxon>Patella</taxon>
    </lineage>
</organism>
<dbReference type="InterPro" id="IPR006355">
    <property type="entry name" value="LHPP/HDHD2"/>
</dbReference>
<accession>A0AAN8JY89</accession>
<dbReference type="EMBL" id="JAZGQO010000006">
    <property type="protein sequence ID" value="KAK6185350.1"/>
    <property type="molecule type" value="Genomic_DNA"/>
</dbReference>
<dbReference type="Pfam" id="PF13344">
    <property type="entry name" value="Hydrolase_6"/>
    <property type="match status" value="1"/>
</dbReference>
<proteinExistence type="inferred from homology"/>
<dbReference type="InterPro" id="IPR006357">
    <property type="entry name" value="HAD-SF_hydro_IIA"/>
</dbReference>
<evidence type="ECO:0000313" key="14">
    <source>
        <dbReference type="EMBL" id="KAK6185350.1"/>
    </source>
</evidence>
<keyword evidence="15" id="KW-1185">Reference proteome</keyword>
<dbReference type="Proteomes" id="UP001347796">
    <property type="component" value="Unassembled WGS sequence"/>
</dbReference>
<keyword evidence="7" id="KW-0479">Metal-binding</keyword>